<proteinExistence type="predicted"/>
<protein>
    <submittedName>
        <fullName evidence="1">Uncharacterized protein</fullName>
    </submittedName>
</protein>
<dbReference type="AlphaFoldDB" id="A0A5E4TA78"/>
<dbReference type="RefSeq" id="WP_150668052.1">
    <property type="nucleotide sequence ID" value="NZ_CABPSB010000003.1"/>
</dbReference>
<keyword evidence="2" id="KW-1185">Reference proteome</keyword>
<evidence type="ECO:0000313" key="1">
    <source>
        <dbReference type="EMBL" id="VVD84677.1"/>
    </source>
</evidence>
<accession>A0A5E4TA78</accession>
<name>A0A5E4TA78_9BURK</name>
<gene>
    <name evidence="1" type="ORF">PAN31108_01299</name>
</gene>
<dbReference type="OrthoDB" id="8935607at2"/>
<reference evidence="1 2" key="1">
    <citation type="submission" date="2019-08" db="EMBL/GenBank/DDBJ databases">
        <authorList>
            <person name="Peeters C."/>
        </authorList>
    </citation>
    <scope>NUCLEOTIDE SEQUENCE [LARGE SCALE GENOMIC DNA]</scope>
    <source>
        <strain evidence="1 2">LMG 31108</strain>
    </source>
</reference>
<organism evidence="1 2">
    <name type="scientific">Pandoraea anhela</name>
    <dbReference type="NCBI Taxonomy" id="2508295"/>
    <lineage>
        <taxon>Bacteria</taxon>
        <taxon>Pseudomonadati</taxon>
        <taxon>Pseudomonadota</taxon>
        <taxon>Betaproteobacteria</taxon>
        <taxon>Burkholderiales</taxon>
        <taxon>Burkholderiaceae</taxon>
        <taxon>Pandoraea</taxon>
    </lineage>
</organism>
<evidence type="ECO:0000313" key="2">
    <source>
        <dbReference type="Proteomes" id="UP000406256"/>
    </source>
</evidence>
<dbReference type="Proteomes" id="UP000406256">
    <property type="component" value="Unassembled WGS sequence"/>
</dbReference>
<dbReference type="EMBL" id="CABPSB010000003">
    <property type="protein sequence ID" value="VVD84677.1"/>
    <property type="molecule type" value="Genomic_DNA"/>
</dbReference>
<sequence>MSFATDATVTSVSAGATPSISTLFQLTRAAAHCVFDAFRGDFSGAAACLRENGLRDLLADAWHQASLRFHRHAAAHPGAADVGFACALSALTVGATCTYLWPELKALEQAIDGGGEAQRQWALQTDSQLRRRTLADVTAMRQCLAVFEATAHAAKAREDGAALPRRALAEMRIVESLLLHIADAPQSDFARSDRVAGLCQLMAHGLGFKLPKALRDALRISDERPSLIRDDNAFALLKSRLAPDWRHDEAGSPTFSVHPIDVQIFDPAETTDDLSAKTRNERRLLTHAKALRRVRTRLVALFAASVRHDCGGTGDWRHLAERALTAAAQHGMTCEQVMTALGVATRAGVSARYAWRWSDEPTPQPGETLRPTIALDVAQWIACVMIVAGRPEGDDHNQSNVGHVGNVGHPVNAGHAPCPPRLAALVRGDTPPSLKIGSADWILLVDGIDTLGRDHWHASFAQVCEAGKR</sequence>